<feature type="signal peptide" evidence="1">
    <location>
        <begin position="1"/>
        <end position="24"/>
    </location>
</feature>
<evidence type="ECO:0000256" key="1">
    <source>
        <dbReference type="SAM" id="SignalP"/>
    </source>
</evidence>
<evidence type="ECO:0000313" key="3">
    <source>
        <dbReference type="EMBL" id="PZP51938.1"/>
    </source>
</evidence>
<protein>
    <recommendedName>
        <fullName evidence="2">Tail specific protease domain-containing protein</fullName>
    </recommendedName>
</protein>
<dbReference type="Proteomes" id="UP000249645">
    <property type="component" value="Unassembled WGS sequence"/>
</dbReference>
<gene>
    <name evidence="3" type="ORF">DI598_02015</name>
</gene>
<feature type="chain" id="PRO_5015951976" description="Tail specific protease domain-containing protein" evidence="1">
    <location>
        <begin position="25"/>
        <end position="488"/>
    </location>
</feature>
<sequence length="488" mass="56345">MNLMIMFKKLFLVICLLGFYASNAQDCNALKALQSVESYMEKNAPSYQNDVIELKREKEYQQFKSKINNIASQLTAKDSFECVALVAKYFHFFRDMHLQMDQKESLTKGLDFKDSSTVFQYYSKFPTVENYTIPNKINKKSIEGYWQSENGDLAFLIVKYKTPVNEYAAIALQSDRYYWHKNQIRFEFSHLGNGKYLATRWNNARNARCFDATLSDSILTIGTHKFFRMKDANTFVDNYKPTYSSKLEFRELSALTNYIRIPDFDQTQDQVDSIVKKYKSLILSKPNLIIDIRDNLGGNDDSYYPLLDYIYDTKKIKVPYTMSFYATDENIAIFEKDIRESEEFKKDSTRFLRILSNNRENRGRFVKPSFGTLKTDTIYPFPNKIAVITNNGCASTAEGFIMMAKESPRVKIYGTNSAGCFNYGNILFSPVACLPIEIGVPSCKVFFTHPNYNNLENVGFAPDVNLSKFKAGKWVSIVQENMEKSSSK</sequence>
<evidence type="ECO:0000259" key="2">
    <source>
        <dbReference type="Pfam" id="PF03572"/>
    </source>
</evidence>
<proteinExistence type="predicted"/>
<reference evidence="3 4" key="1">
    <citation type="submission" date="2017-11" db="EMBL/GenBank/DDBJ databases">
        <title>Infants hospitalized years apart are colonized by the same room-sourced microbial strains.</title>
        <authorList>
            <person name="Brooks B."/>
            <person name="Olm M.R."/>
            <person name="Firek B.A."/>
            <person name="Baker R."/>
            <person name="Thomas B.C."/>
            <person name="Morowitz M.J."/>
            <person name="Banfield J.F."/>
        </authorList>
    </citation>
    <scope>NUCLEOTIDE SEQUENCE [LARGE SCALE GENOMIC DNA]</scope>
    <source>
        <strain evidence="3">S2_009_000_R2_76</strain>
    </source>
</reference>
<name>A0A2W5F942_9SPHI</name>
<dbReference type="InterPro" id="IPR005151">
    <property type="entry name" value="Tail-specific_protease"/>
</dbReference>
<keyword evidence="1" id="KW-0732">Signal</keyword>
<dbReference type="GO" id="GO:0006508">
    <property type="term" value="P:proteolysis"/>
    <property type="evidence" value="ECO:0007669"/>
    <property type="project" value="InterPro"/>
</dbReference>
<dbReference type="AlphaFoldDB" id="A0A2W5F942"/>
<comment type="caution">
    <text evidence="3">The sequence shown here is derived from an EMBL/GenBank/DDBJ whole genome shotgun (WGS) entry which is preliminary data.</text>
</comment>
<dbReference type="Pfam" id="PF03572">
    <property type="entry name" value="Peptidase_S41"/>
    <property type="match status" value="1"/>
</dbReference>
<feature type="domain" description="Tail specific protease" evidence="2">
    <location>
        <begin position="258"/>
        <end position="464"/>
    </location>
</feature>
<dbReference type="SUPFAM" id="SSF52096">
    <property type="entry name" value="ClpP/crotonase"/>
    <property type="match status" value="1"/>
</dbReference>
<dbReference type="InterPro" id="IPR029045">
    <property type="entry name" value="ClpP/crotonase-like_dom_sf"/>
</dbReference>
<dbReference type="GO" id="GO:0008236">
    <property type="term" value="F:serine-type peptidase activity"/>
    <property type="evidence" value="ECO:0007669"/>
    <property type="project" value="InterPro"/>
</dbReference>
<evidence type="ECO:0000313" key="4">
    <source>
        <dbReference type="Proteomes" id="UP000249645"/>
    </source>
</evidence>
<dbReference type="Gene3D" id="3.90.226.10">
    <property type="entry name" value="2-enoyl-CoA Hydratase, Chain A, domain 1"/>
    <property type="match status" value="1"/>
</dbReference>
<organism evidence="3 4">
    <name type="scientific">Pseudopedobacter saltans</name>
    <dbReference type="NCBI Taxonomy" id="151895"/>
    <lineage>
        <taxon>Bacteria</taxon>
        <taxon>Pseudomonadati</taxon>
        <taxon>Bacteroidota</taxon>
        <taxon>Sphingobacteriia</taxon>
        <taxon>Sphingobacteriales</taxon>
        <taxon>Sphingobacteriaceae</taxon>
        <taxon>Pseudopedobacter</taxon>
    </lineage>
</organism>
<accession>A0A2W5F942</accession>
<dbReference type="EMBL" id="QFOI01000017">
    <property type="protein sequence ID" value="PZP51938.1"/>
    <property type="molecule type" value="Genomic_DNA"/>
</dbReference>